<protein>
    <recommendedName>
        <fullName evidence="14">Circadian input-output histidine kinase CikA</fullName>
        <ecNumber evidence="4">2.7.13.3</ecNumber>
    </recommendedName>
</protein>
<comment type="subcellular location">
    <subcellularLocation>
        <location evidence="2">Cell membrane</location>
        <topology evidence="2">Multi-pass membrane protein</topology>
    </subcellularLocation>
</comment>
<dbReference type="InterPro" id="IPR001638">
    <property type="entry name" value="Solute-binding_3/MltF_N"/>
</dbReference>
<dbReference type="PROSITE" id="PS50109">
    <property type="entry name" value="HIS_KIN"/>
    <property type="match status" value="1"/>
</dbReference>
<dbReference type="InterPro" id="IPR036097">
    <property type="entry name" value="HisK_dim/P_sf"/>
</dbReference>
<evidence type="ECO:0000256" key="14">
    <source>
        <dbReference type="ARBA" id="ARBA00074306"/>
    </source>
</evidence>
<evidence type="ECO:0000256" key="16">
    <source>
        <dbReference type="PROSITE-ProRule" id="PRU00169"/>
    </source>
</evidence>
<keyword evidence="7 17" id="KW-0812">Transmembrane</keyword>
<keyword evidence="12" id="KW-0902">Two-component regulatory system</keyword>
<comment type="similarity">
    <text evidence="3">In the N-terminal section; belongs to the phytochrome family.</text>
</comment>
<dbReference type="GO" id="GO:0000155">
    <property type="term" value="F:phosphorelay sensor kinase activity"/>
    <property type="evidence" value="ECO:0007669"/>
    <property type="project" value="InterPro"/>
</dbReference>
<keyword evidence="9 21" id="KW-0808">Transferase</keyword>
<dbReference type="SMART" id="SM00388">
    <property type="entry name" value="HisKA"/>
    <property type="match status" value="1"/>
</dbReference>
<dbReference type="Pfam" id="PF00512">
    <property type="entry name" value="HisKA"/>
    <property type="match status" value="1"/>
</dbReference>
<dbReference type="CDD" id="cd01007">
    <property type="entry name" value="PBP2_BvgS_HisK_like"/>
    <property type="match status" value="1"/>
</dbReference>
<dbReference type="GO" id="GO:0005886">
    <property type="term" value="C:plasma membrane"/>
    <property type="evidence" value="ECO:0007669"/>
    <property type="project" value="UniProtKB-SubCell"/>
</dbReference>
<evidence type="ECO:0000256" key="11">
    <source>
        <dbReference type="ARBA" id="ARBA00022989"/>
    </source>
</evidence>
<dbReference type="Pfam" id="PF01627">
    <property type="entry name" value="Hpt"/>
    <property type="match status" value="1"/>
</dbReference>
<keyword evidence="11 17" id="KW-1133">Transmembrane helix</keyword>
<comment type="catalytic activity">
    <reaction evidence="1">
        <text>ATP + protein L-histidine = ADP + protein N-phospho-L-histidine.</text>
        <dbReference type="EC" id="2.7.13.3"/>
    </reaction>
</comment>
<dbReference type="SUPFAM" id="SSF53850">
    <property type="entry name" value="Periplasmic binding protein-like II"/>
    <property type="match status" value="1"/>
</dbReference>
<dbReference type="STRING" id="35623.Aocu_02290"/>
<feature type="domain" description="HPt" evidence="20">
    <location>
        <begin position="863"/>
        <end position="964"/>
    </location>
</feature>
<feature type="domain" description="Response regulatory" evidence="19">
    <location>
        <begin position="573"/>
        <end position="696"/>
    </location>
</feature>
<keyword evidence="13 17" id="KW-0472">Membrane</keyword>
<dbReference type="CDD" id="cd16922">
    <property type="entry name" value="HATPase_EvgS-ArcB-TorS-like"/>
    <property type="match status" value="1"/>
</dbReference>
<evidence type="ECO:0000256" key="6">
    <source>
        <dbReference type="ARBA" id="ARBA00022553"/>
    </source>
</evidence>
<evidence type="ECO:0000256" key="10">
    <source>
        <dbReference type="ARBA" id="ARBA00022840"/>
    </source>
</evidence>
<dbReference type="InterPro" id="IPR004358">
    <property type="entry name" value="Sig_transdc_His_kin-like_C"/>
</dbReference>
<evidence type="ECO:0000259" key="18">
    <source>
        <dbReference type="PROSITE" id="PS50109"/>
    </source>
</evidence>
<evidence type="ECO:0000256" key="17">
    <source>
        <dbReference type="SAM" id="Phobius"/>
    </source>
</evidence>
<evidence type="ECO:0000256" key="5">
    <source>
        <dbReference type="ARBA" id="ARBA00022475"/>
    </source>
</evidence>
<evidence type="ECO:0000256" key="3">
    <source>
        <dbReference type="ARBA" id="ARBA00006402"/>
    </source>
</evidence>
<dbReference type="SMART" id="SM00387">
    <property type="entry name" value="HATPase_c"/>
    <property type="match status" value="1"/>
</dbReference>
<dbReference type="PROSITE" id="PS50110">
    <property type="entry name" value="RESPONSE_REGULATORY"/>
    <property type="match status" value="2"/>
</dbReference>
<keyword evidence="5" id="KW-1003">Cell membrane</keyword>
<feature type="domain" description="Histidine kinase" evidence="18">
    <location>
        <begin position="331"/>
        <end position="552"/>
    </location>
</feature>
<dbReference type="Gene3D" id="1.20.120.160">
    <property type="entry name" value="HPT domain"/>
    <property type="match status" value="1"/>
</dbReference>
<dbReference type="Gene3D" id="3.40.50.2300">
    <property type="match status" value="2"/>
</dbReference>
<dbReference type="KEGG" id="aoc:Aocu_02290"/>
<dbReference type="SUPFAM" id="SSF55874">
    <property type="entry name" value="ATPase domain of HSP90 chaperone/DNA topoisomerase II/histidine kinase"/>
    <property type="match status" value="1"/>
</dbReference>
<dbReference type="InterPro" id="IPR036641">
    <property type="entry name" value="HPT_dom_sf"/>
</dbReference>
<feature type="modified residue" description="Phosphohistidine" evidence="15">
    <location>
        <position position="902"/>
    </location>
</feature>
<evidence type="ECO:0000256" key="8">
    <source>
        <dbReference type="ARBA" id="ARBA00022741"/>
    </source>
</evidence>
<gene>
    <name evidence="21" type="ORF">Aocu_02290</name>
</gene>
<name>A0A061AH64_9MOLU</name>
<evidence type="ECO:0000256" key="1">
    <source>
        <dbReference type="ARBA" id="ARBA00000085"/>
    </source>
</evidence>
<keyword evidence="10" id="KW-0067">ATP-binding</keyword>
<dbReference type="SUPFAM" id="SSF47384">
    <property type="entry name" value="Homodimeric domain of signal transducing histidine kinase"/>
    <property type="match status" value="1"/>
</dbReference>
<dbReference type="RefSeq" id="WP_045748868.1">
    <property type="nucleotide sequence ID" value="NZ_FUZK01000002.1"/>
</dbReference>
<dbReference type="InterPro" id="IPR003594">
    <property type="entry name" value="HATPase_dom"/>
</dbReference>
<sequence length="964" mass="109539">MRKLWIIVLMLCLLVSIGSIDTFSLEPINFTLEEQNYMDSNPVLTLAVDPEFIPFEFIENGVYQGIASDYIKKFEERIPIDFQVVPNLTWVQAYGLALDGQIDVLPAISKTAAREDFLAFSEMYYEIRRVIVTRNDRTEIKTMNDLEGLTVAVQTSSSHHTFLSDYPNINLSLYNDVGDALTAVSDGREVAFIGNLATTDYLIKSNGLSNLRFTALPNDVPIGLHFAVLKENTVLLSIINKTLSSITLEERIEIHSKWVTLYQDPATDYTLLLQAVIIIFVIILLTVSTSLYWIHKLRKEIEERKVIAKELEQAKSVLEDTNQMKSTFMARMSHEIRTPLNAITGMTYLLKKTDVSMTQRVYIDRINQASINMLSLINDILDFSKIEASKIEIETTEFNLDQVIHNMMSILAVKLDDKGLGFRLIKDPKVPTYFYGDPKRIEQIFINLLNNAIKFTTSGEVLFEVDLKALEEDLAHIIFTVKDTGIGMSKETIKNLFKPFQQADSSINRRFGGSGLGLSIVKHLVELMGGDIQVYSTLDKGSTFVVNLSLKVDTDKEGELSKDNHQKFFKDIKVLVVDKNTANLNIMKTYLNSFGVLAELTTSGYGAKTLLEHHNGLLKEPFDLVIVDYETTEPDGIHYLDQLNQNELITRKPKMMVMIPMQRTDLFDVIESYKIDAGIGKPIISSILHNTILELFIHKTMNKTKEQTSDTSKTMVKKNKLILVVDDNQTNQLIAKLILEQAGYDILTANNGYEAVLMYKEKMHQIHLILMDIHMPILNGYDAAKEIHQLNPNALMVAMTAEVTEDVKLRTKEAFMEHYISKPFDPDEVILFINDILSKTGEVITNEVSPIDLVKGLNNLGNQKDLYHLVIKEYVLEHQETNLNLKTYLDSNNYQEARALLHKFVGSTSSIGATKLSKVTQELSKVLYEKRYEDIPNLFVSWEASFIELMNYLRKTYHIGDESS</sequence>
<dbReference type="SUPFAM" id="SSF47226">
    <property type="entry name" value="Histidine-containing phosphotransfer domain, HPT domain"/>
    <property type="match status" value="1"/>
</dbReference>
<evidence type="ECO:0000256" key="7">
    <source>
        <dbReference type="ARBA" id="ARBA00022692"/>
    </source>
</evidence>
<dbReference type="HOGENOM" id="CLU_000445_104_12_14"/>
<reference evidence="22" key="1">
    <citation type="submission" date="2014-05" db="EMBL/GenBank/DDBJ databases">
        <authorList>
            <person name="Kube M."/>
        </authorList>
    </citation>
    <scope>NUCLEOTIDE SEQUENCE [LARGE SCALE GENOMIC DNA]</scope>
</reference>
<dbReference type="InterPro" id="IPR036890">
    <property type="entry name" value="HATPase_C_sf"/>
</dbReference>
<dbReference type="Pfam" id="PF02518">
    <property type="entry name" value="HATPase_c"/>
    <property type="match status" value="1"/>
</dbReference>
<dbReference type="SUPFAM" id="SSF52172">
    <property type="entry name" value="CheY-like"/>
    <property type="match status" value="2"/>
</dbReference>
<feature type="modified residue" description="4-aspartylphosphate" evidence="16">
    <location>
        <position position="772"/>
    </location>
</feature>
<dbReference type="InParanoid" id="A0A061AH64"/>
<dbReference type="EMBL" id="LK028559">
    <property type="protein sequence ID" value="CDR30302.1"/>
    <property type="molecule type" value="Genomic_DNA"/>
</dbReference>
<dbReference type="GO" id="GO:0005524">
    <property type="term" value="F:ATP binding"/>
    <property type="evidence" value="ECO:0007669"/>
    <property type="project" value="UniProtKB-KW"/>
</dbReference>
<dbReference type="InterPro" id="IPR003661">
    <property type="entry name" value="HisK_dim/P_dom"/>
</dbReference>
<dbReference type="InterPro" id="IPR001789">
    <property type="entry name" value="Sig_transdc_resp-reg_receiver"/>
</dbReference>
<feature type="domain" description="Response regulatory" evidence="19">
    <location>
        <begin position="721"/>
        <end position="837"/>
    </location>
</feature>
<evidence type="ECO:0000256" key="15">
    <source>
        <dbReference type="PROSITE-ProRule" id="PRU00110"/>
    </source>
</evidence>
<dbReference type="Gene3D" id="3.40.190.10">
    <property type="entry name" value="Periplasmic binding protein-like II"/>
    <property type="match status" value="2"/>
</dbReference>
<evidence type="ECO:0000256" key="9">
    <source>
        <dbReference type="ARBA" id="ARBA00022777"/>
    </source>
</evidence>
<feature type="transmembrane region" description="Helical" evidence="17">
    <location>
        <begin position="271"/>
        <end position="294"/>
    </location>
</feature>
<evidence type="ECO:0000256" key="13">
    <source>
        <dbReference type="ARBA" id="ARBA00023136"/>
    </source>
</evidence>
<dbReference type="PANTHER" id="PTHR45339:SF1">
    <property type="entry name" value="HYBRID SIGNAL TRANSDUCTION HISTIDINE KINASE J"/>
    <property type="match status" value="1"/>
</dbReference>
<proteinExistence type="inferred from homology"/>
<evidence type="ECO:0000313" key="21">
    <source>
        <dbReference type="EMBL" id="CDR30302.1"/>
    </source>
</evidence>
<evidence type="ECO:0000256" key="4">
    <source>
        <dbReference type="ARBA" id="ARBA00012438"/>
    </source>
</evidence>
<dbReference type="AlphaFoldDB" id="A0A061AH64"/>
<dbReference type="Pfam" id="PF00072">
    <property type="entry name" value="Response_reg"/>
    <property type="match status" value="1"/>
</dbReference>
<dbReference type="PROSITE" id="PS50894">
    <property type="entry name" value="HPT"/>
    <property type="match status" value="1"/>
</dbReference>
<dbReference type="CDD" id="cd00082">
    <property type="entry name" value="HisKA"/>
    <property type="match status" value="1"/>
</dbReference>
<evidence type="ECO:0000313" key="22">
    <source>
        <dbReference type="Proteomes" id="UP000032434"/>
    </source>
</evidence>
<evidence type="ECO:0000256" key="2">
    <source>
        <dbReference type="ARBA" id="ARBA00004651"/>
    </source>
</evidence>
<accession>A0A061AH64</accession>
<keyword evidence="6 16" id="KW-0597">Phosphoprotein</keyword>
<organism evidence="21 22">
    <name type="scientific">Acholeplasma oculi</name>
    <dbReference type="NCBI Taxonomy" id="35623"/>
    <lineage>
        <taxon>Bacteria</taxon>
        <taxon>Bacillati</taxon>
        <taxon>Mycoplasmatota</taxon>
        <taxon>Mollicutes</taxon>
        <taxon>Acholeplasmatales</taxon>
        <taxon>Acholeplasmataceae</taxon>
        <taxon>Acholeplasma</taxon>
    </lineage>
</organism>
<dbReference type="PRINTS" id="PR00344">
    <property type="entry name" value="BCTRLSENSOR"/>
</dbReference>
<keyword evidence="9 21" id="KW-0418">Kinase</keyword>
<evidence type="ECO:0000256" key="12">
    <source>
        <dbReference type="ARBA" id="ARBA00023012"/>
    </source>
</evidence>
<dbReference type="Pfam" id="PF00497">
    <property type="entry name" value="SBP_bac_3"/>
    <property type="match status" value="1"/>
</dbReference>
<dbReference type="SMART" id="SM00062">
    <property type="entry name" value="PBPb"/>
    <property type="match status" value="1"/>
</dbReference>
<dbReference type="InterPro" id="IPR008207">
    <property type="entry name" value="Sig_transdc_His_kin_Hpt_dom"/>
</dbReference>
<dbReference type="Gene3D" id="1.10.287.130">
    <property type="match status" value="1"/>
</dbReference>
<dbReference type="PATRIC" id="fig|35623.3.peg.229"/>
<keyword evidence="8" id="KW-0547">Nucleotide-binding</keyword>
<dbReference type="CDD" id="cd17546">
    <property type="entry name" value="REC_hyHK_CKI1_RcsC-like"/>
    <property type="match status" value="1"/>
</dbReference>
<dbReference type="Gene3D" id="3.30.565.10">
    <property type="entry name" value="Histidine kinase-like ATPase, C-terminal domain"/>
    <property type="match status" value="1"/>
</dbReference>
<evidence type="ECO:0000259" key="19">
    <source>
        <dbReference type="PROSITE" id="PS50110"/>
    </source>
</evidence>
<keyword evidence="22" id="KW-1185">Reference proteome</keyword>
<dbReference type="FunFam" id="3.30.565.10:FF:000010">
    <property type="entry name" value="Sensor histidine kinase RcsC"/>
    <property type="match status" value="1"/>
</dbReference>
<dbReference type="PANTHER" id="PTHR45339">
    <property type="entry name" value="HYBRID SIGNAL TRANSDUCTION HISTIDINE KINASE J"/>
    <property type="match status" value="1"/>
</dbReference>
<dbReference type="EC" id="2.7.13.3" evidence="4"/>
<dbReference type="OrthoDB" id="9811620at2"/>
<evidence type="ECO:0000259" key="20">
    <source>
        <dbReference type="PROSITE" id="PS50894"/>
    </source>
</evidence>
<feature type="modified residue" description="4-aspartylphosphate" evidence="16">
    <location>
        <position position="628"/>
    </location>
</feature>
<dbReference type="InterPro" id="IPR005467">
    <property type="entry name" value="His_kinase_dom"/>
</dbReference>
<dbReference type="Proteomes" id="UP000032434">
    <property type="component" value="Chromosome 1"/>
</dbReference>
<dbReference type="SMART" id="SM00448">
    <property type="entry name" value="REC"/>
    <property type="match status" value="2"/>
</dbReference>
<dbReference type="InterPro" id="IPR011006">
    <property type="entry name" value="CheY-like_superfamily"/>
</dbReference>